<dbReference type="PANTHER" id="PTHR15205">
    <property type="entry name" value="DEATH EFFECTOR DOMAIN-CONTAINING PROTEIN"/>
    <property type="match status" value="1"/>
</dbReference>
<accession>A0A183LK76</accession>
<dbReference type="GO" id="GO:0005730">
    <property type="term" value="C:nucleolus"/>
    <property type="evidence" value="ECO:0007669"/>
    <property type="project" value="TreeGrafter"/>
</dbReference>
<proteinExistence type="predicted"/>
<feature type="compositionally biased region" description="Polar residues" evidence="1">
    <location>
        <begin position="706"/>
        <end position="717"/>
    </location>
</feature>
<evidence type="ECO:0000313" key="3">
    <source>
        <dbReference type="Proteomes" id="UP000277204"/>
    </source>
</evidence>
<evidence type="ECO:0000256" key="1">
    <source>
        <dbReference type="SAM" id="MobiDB-lite"/>
    </source>
</evidence>
<organism evidence="2 3">
    <name type="scientific">Schistosoma margrebowiei</name>
    <dbReference type="NCBI Taxonomy" id="48269"/>
    <lineage>
        <taxon>Eukaryota</taxon>
        <taxon>Metazoa</taxon>
        <taxon>Spiralia</taxon>
        <taxon>Lophotrochozoa</taxon>
        <taxon>Platyhelminthes</taxon>
        <taxon>Trematoda</taxon>
        <taxon>Digenea</taxon>
        <taxon>Strigeidida</taxon>
        <taxon>Schistosomatoidea</taxon>
        <taxon>Schistosomatidae</taxon>
        <taxon>Schistosoma</taxon>
    </lineage>
</organism>
<gene>
    <name evidence="2" type="ORF">SMRZ_LOCUS4201</name>
</gene>
<protein>
    <submittedName>
        <fullName evidence="2">Uncharacterized protein</fullName>
    </submittedName>
</protein>
<feature type="compositionally biased region" description="Low complexity" evidence="1">
    <location>
        <begin position="677"/>
        <end position="688"/>
    </location>
</feature>
<keyword evidence="3" id="KW-1185">Reference proteome</keyword>
<dbReference type="GO" id="GO:0008625">
    <property type="term" value="P:extrinsic apoptotic signaling pathway via death domain receptors"/>
    <property type="evidence" value="ECO:0007669"/>
    <property type="project" value="TreeGrafter"/>
</dbReference>
<feature type="region of interest" description="Disordered" evidence="1">
    <location>
        <begin position="223"/>
        <end position="252"/>
    </location>
</feature>
<sequence length="827" mass="92296">MEAGDQQLVHTPFVPTGYWSPCASLVWDPVKAPDIRFSSSHFRKQHPRHEKAVKMPSTQNKVAERDPRYCRQWKCQVSVGELYRWILAKLSDKDIKRALHKYRDLMPRQSDWNRKLTQATSMPELGFRYLYRCGQIDESNHRTMQKMLKYIDRQDVLPYFDTILYNTNHSNCSLEELQKVSVFLEYSSTLSEEEVHPEPPYEIIRRQPVEGSRVTRLSLKRKSSVGGTGSIASVKRGRRSTNSSSETGQVSDFENSPLRYCGKVRSAIISNSLNGPVVHTMLSASLISMLASLHTTLSQTFDNPGVPSITPNASNSNTIGSCINGSNPSVPKNPLISHLLAIIPHLIAVSRAANQLSNPALPSRISNLPNNVNNSNSGIFGSRFAGIHNRPVINADRRLPQQVQDHVDPAAPVVLDNLNHEQNVQDPVHPIIPGIRAPLINPPNVEADRPGGLLFAPQPNIRLADGGSPVVSQHSTNPPVLLKHVVLSSGGIGITASSHDSVIHYYCNIKLHVNIDFGPSTESLRRIQTVRQDFFERQIDFFVQASNLLKTRSPSEFICNLQFTRLNQLEDFWADYQSGYWSPCAPLIWNPVKAPDIRFSSSHFRKQYPRHEKAYLMSVLRSERNRSFFGEPPQQISSQFSSVVEQHVVPDASGQQNQVANAVNNEGMDVAVPLMPNNASQNSAENNSDVIVSNGSSSRPVDPKVSGSNSSEYSNHNPTCSTVNLASSLNMAQDENSLNMLTSCIEALSRSFHRMRRREVTSPSLPTEQVNEFIRFELNLFVSRREYENGRCLLMRNLRSIPSLCQLVSASSVLTPDTAVNSVSTTP</sequence>
<reference evidence="2 3" key="1">
    <citation type="submission" date="2018-11" db="EMBL/GenBank/DDBJ databases">
        <authorList>
            <consortium name="Pathogen Informatics"/>
        </authorList>
    </citation>
    <scope>NUCLEOTIDE SEQUENCE [LARGE SCALE GENOMIC DNA]</scope>
    <source>
        <strain evidence="2 3">Zambia</strain>
    </source>
</reference>
<dbReference type="EMBL" id="UZAI01001306">
    <property type="protein sequence ID" value="VDO60500.1"/>
    <property type="molecule type" value="Genomic_DNA"/>
</dbReference>
<dbReference type="GO" id="GO:0003677">
    <property type="term" value="F:DNA binding"/>
    <property type="evidence" value="ECO:0007669"/>
    <property type="project" value="TreeGrafter"/>
</dbReference>
<feature type="compositionally biased region" description="Polar residues" evidence="1">
    <location>
        <begin position="689"/>
        <end position="699"/>
    </location>
</feature>
<evidence type="ECO:0000313" key="2">
    <source>
        <dbReference type="EMBL" id="VDO60500.1"/>
    </source>
</evidence>
<dbReference type="InterPro" id="IPR038856">
    <property type="entry name" value="DEDD/DEDD2"/>
</dbReference>
<name>A0A183LK76_9TREM</name>
<dbReference type="STRING" id="48269.A0A183LK76"/>
<dbReference type="Proteomes" id="UP000277204">
    <property type="component" value="Unassembled WGS sequence"/>
</dbReference>
<dbReference type="PANTHER" id="PTHR15205:SF0">
    <property type="entry name" value="DED DOMAIN-CONTAINING PROTEIN"/>
    <property type="match status" value="1"/>
</dbReference>
<feature type="compositionally biased region" description="Polar residues" evidence="1">
    <location>
        <begin position="240"/>
        <end position="252"/>
    </location>
</feature>
<feature type="region of interest" description="Disordered" evidence="1">
    <location>
        <begin position="675"/>
        <end position="717"/>
    </location>
</feature>
<dbReference type="AlphaFoldDB" id="A0A183LK76"/>